<organism evidence="2 3">
    <name type="scientific">Seiridium cardinale</name>
    <dbReference type="NCBI Taxonomy" id="138064"/>
    <lineage>
        <taxon>Eukaryota</taxon>
        <taxon>Fungi</taxon>
        <taxon>Dikarya</taxon>
        <taxon>Ascomycota</taxon>
        <taxon>Pezizomycotina</taxon>
        <taxon>Sordariomycetes</taxon>
        <taxon>Xylariomycetidae</taxon>
        <taxon>Amphisphaeriales</taxon>
        <taxon>Sporocadaceae</taxon>
        <taxon>Seiridium</taxon>
    </lineage>
</organism>
<dbReference type="EMBL" id="JARVKM010000020">
    <property type="protein sequence ID" value="KAK9777559.1"/>
    <property type="molecule type" value="Genomic_DNA"/>
</dbReference>
<evidence type="ECO:0000313" key="2">
    <source>
        <dbReference type="EMBL" id="KAK9777559.1"/>
    </source>
</evidence>
<protein>
    <submittedName>
        <fullName evidence="2">Uncharacterized protein</fullName>
    </submittedName>
</protein>
<sequence>MGRANFAWELGKKAHREELIQRRDELQTSQEMSLDSSSSTSGQATKWSYRNNLALGLAPNFEMIRASFVFPGFYLTRQAMHFQPSVEDIVLQAIGVTKLSEIRPRVLAWLLATFKVMYEGHDAYILNDQPNDAFYSAVVMEVARRGVVGAGIATHPTTTQVQEGFHPAADVEITVETLKMINPGVLRYVVEEYVRTRREFLDRSVQKKRLVTKSKMKDNMAKMKNVMKDEEDEDEDENGETFVVEDDNGTDDEDDLFIRVLLEYRPEDHSYKENLLLSYVDRWISCLDQKAGTDIDDDLMKDLEMF</sequence>
<reference evidence="2 3" key="1">
    <citation type="submission" date="2024-02" db="EMBL/GenBank/DDBJ databases">
        <title>First draft genome assembly of two strains of Seiridium cardinale.</title>
        <authorList>
            <person name="Emiliani G."/>
            <person name="Scali E."/>
        </authorList>
    </citation>
    <scope>NUCLEOTIDE SEQUENCE [LARGE SCALE GENOMIC DNA]</scope>
    <source>
        <strain evidence="2 3">BM-138-000479</strain>
    </source>
</reference>
<accession>A0ABR2XUT3</accession>
<name>A0ABR2XUT3_9PEZI</name>
<proteinExistence type="predicted"/>
<evidence type="ECO:0000256" key="1">
    <source>
        <dbReference type="SAM" id="MobiDB-lite"/>
    </source>
</evidence>
<comment type="caution">
    <text evidence="2">The sequence shown here is derived from an EMBL/GenBank/DDBJ whole genome shotgun (WGS) entry which is preliminary data.</text>
</comment>
<evidence type="ECO:0000313" key="3">
    <source>
        <dbReference type="Proteomes" id="UP001465668"/>
    </source>
</evidence>
<gene>
    <name evidence="2" type="ORF">SCAR479_05607</name>
</gene>
<feature type="compositionally biased region" description="Polar residues" evidence="1">
    <location>
        <begin position="27"/>
        <end position="44"/>
    </location>
</feature>
<dbReference type="Proteomes" id="UP001465668">
    <property type="component" value="Unassembled WGS sequence"/>
</dbReference>
<feature type="region of interest" description="Disordered" evidence="1">
    <location>
        <begin position="25"/>
        <end position="44"/>
    </location>
</feature>
<keyword evidence="3" id="KW-1185">Reference proteome</keyword>